<evidence type="ECO:0000256" key="11">
    <source>
        <dbReference type="ARBA" id="ARBA00022741"/>
    </source>
</evidence>
<keyword evidence="14" id="KW-0157">Chromophore</keyword>
<dbReference type="Pfam" id="PF07536">
    <property type="entry name" value="HWE_HK"/>
    <property type="match status" value="1"/>
</dbReference>
<evidence type="ECO:0000256" key="12">
    <source>
        <dbReference type="ARBA" id="ARBA00022777"/>
    </source>
</evidence>
<evidence type="ECO:0000256" key="14">
    <source>
        <dbReference type="ARBA" id="ARBA00022991"/>
    </source>
</evidence>
<dbReference type="Gene3D" id="3.30.450.20">
    <property type="entry name" value="PAS domain"/>
    <property type="match status" value="2"/>
</dbReference>
<evidence type="ECO:0000259" key="19">
    <source>
        <dbReference type="PROSITE" id="PS50113"/>
    </source>
</evidence>
<reference evidence="20 21" key="1">
    <citation type="submission" date="2016-09" db="EMBL/GenBank/DDBJ databases">
        <title>The complete genome sequences of Rhizobium gallicum, symbiovars gallicum and phaseoli, symbionts associated to common bean (Phaseolus vulgaris).</title>
        <authorList>
            <person name="Bustos P."/>
            <person name="Santamaria R.I."/>
            <person name="Perez-Carrascal O.M."/>
            <person name="Juarez S."/>
            <person name="Lozano L."/>
            <person name="Martinez-Flores I."/>
            <person name="Martinez-Romero E."/>
            <person name="Cevallos M."/>
            <person name="Romero D."/>
            <person name="Davila G."/>
            <person name="Gonzalez V."/>
        </authorList>
    </citation>
    <scope>NUCLEOTIDE SEQUENCE [LARGE SCALE GENOMIC DNA]</scope>
    <source>
        <strain evidence="20 21">8C-3</strain>
    </source>
</reference>
<proteinExistence type="predicted"/>
<feature type="domain" description="PAS" evidence="18">
    <location>
        <begin position="157"/>
        <end position="226"/>
    </location>
</feature>
<evidence type="ECO:0000313" key="21">
    <source>
        <dbReference type="Proteomes" id="UP000185109"/>
    </source>
</evidence>
<dbReference type="GO" id="GO:0006355">
    <property type="term" value="P:regulation of DNA-templated transcription"/>
    <property type="evidence" value="ECO:0007669"/>
    <property type="project" value="InterPro"/>
</dbReference>
<organism evidence="20 21">
    <name type="scientific">Rhizobium etli 8C-3</name>
    <dbReference type="NCBI Taxonomy" id="538025"/>
    <lineage>
        <taxon>Bacteria</taxon>
        <taxon>Pseudomonadati</taxon>
        <taxon>Pseudomonadota</taxon>
        <taxon>Alphaproteobacteria</taxon>
        <taxon>Hyphomicrobiales</taxon>
        <taxon>Rhizobiaceae</taxon>
        <taxon>Rhizobium/Agrobacterium group</taxon>
        <taxon>Rhizobium</taxon>
    </lineage>
</organism>
<evidence type="ECO:0000256" key="17">
    <source>
        <dbReference type="SAM" id="MobiDB-lite"/>
    </source>
</evidence>
<keyword evidence="15" id="KW-0843">Virulence</keyword>
<dbReference type="Proteomes" id="UP000185109">
    <property type="component" value="Chromosome"/>
</dbReference>
<keyword evidence="7" id="KW-0285">Flavoprotein</keyword>
<accession>A0A1L5P3B8</accession>
<dbReference type="EC" id="2.7.13.3" evidence="2"/>
<evidence type="ECO:0000259" key="18">
    <source>
        <dbReference type="PROSITE" id="PS50112"/>
    </source>
</evidence>
<dbReference type="InterPro" id="IPR000014">
    <property type="entry name" value="PAS"/>
</dbReference>
<keyword evidence="9" id="KW-0808">Transferase</keyword>
<dbReference type="Pfam" id="PF13426">
    <property type="entry name" value="PAS_9"/>
    <property type="match status" value="1"/>
</dbReference>
<evidence type="ECO:0000256" key="5">
    <source>
        <dbReference type="ARBA" id="ARBA00022553"/>
    </source>
</evidence>
<evidence type="ECO:0000256" key="10">
    <source>
        <dbReference type="ARBA" id="ARBA00022737"/>
    </source>
</evidence>
<feature type="domain" description="PAC" evidence="19">
    <location>
        <begin position="108"/>
        <end position="160"/>
    </location>
</feature>
<keyword evidence="11" id="KW-0547">Nucleotide-binding</keyword>
<feature type="domain" description="PAC" evidence="19">
    <location>
        <begin position="230"/>
        <end position="282"/>
    </location>
</feature>
<evidence type="ECO:0000256" key="4">
    <source>
        <dbReference type="ARBA" id="ARBA00022543"/>
    </source>
</evidence>
<evidence type="ECO:0000256" key="7">
    <source>
        <dbReference type="ARBA" id="ARBA00022630"/>
    </source>
</evidence>
<dbReference type="PROSITE" id="PS50112">
    <property type="entry name" value="PAS"/>
    <property type="match status" value="2"/>
</dbReference>
<dbReference type="SUPFAM" id="SSF55785">
    <property type="entry name" value="PYP-like sensor domain (PAS domain)"/>
    <property type="match status" value="2"/>
</dbReference>
<evidence type="ECO:0000256" key="8">
    <source>
        <dbReference type="ARBA" id="ARBA00022643"/>
    </source>
</evidence>
<dbReference type="PANTHER" id="PTHR41523">
    <property type="entry name" value="TWO-COMPONENT SYSTEM SENSOR PROTEIN"/>
    <property type="match status" value="1"/>
</dbReference>
<dbReference type="InterPro" id="IPR036890">
    <property type="entry name" value="HATPase_C_sf"/>
</dbReference>
<gene>
    <name evidence="20" type="ORF">AM571_CH01823</name>
</gene>
<feature type="domain" description="PAS" evidence="18">
    <location>
        <begin position="30"/>
        <end position="70"/>
    </location>
</feature>
<evidence type="ECO:0000256" key="2">
    <source>
        <dbReference type="ARBA" id="ARBA00012438"/>
    </source>
</evidence>
<dbReference type="CDD" id="cd00130">
    <property type="entry name" value="PAS"/>
    <property type="match status" value="2"/>
</dbReference>
<protein>
    <recommendedName>
        <fullName evidence="3">Blue-light-activated histidine kinase</fullName>
        <ecNumber evidence="2">2.7.13.3</ecNumber>
    </recommendedName>
</protein>
<dbReference type="AlphaFoldDB" id="A0A1L5P3B8"/>
<dbReference type="Pfam" id="PF00989">
    <property type="entry name" value="PAS"/>
    <property type="match status" value="1"/>
</dbReference>
<dbReference type="NCBIfam" id="TIGR00229">
    <property type="entry name" value="sensory_box"/>
    <property type="match status" value="2"/>
</dbReference>
<evidence type="ECO:0000256" key="9">
    <source>
        <dbReference type="ARBA" id="ARBA00022679"/>
    </source>
</evidence>
<dbReference type="PROSITE" id="PS50113">
    <property type="entry name" value="PAC"/>
    <property type="match status" value="2"/>
</dbReference>
<dbReference type="GO" id="GO:0005524">
    <property type="term" value="F:ATP binding"/>
    <property type="evidence" value="ECO:0007669"/>
    <property type="project" value="UniProtKB-KW"/>
</dbReference>
<evidence type="ECO:0000256" key="6">
    <source>
        <dbReference type="ARBA" id="ARBA00022606"/>
    </source>
</evidence>
<dbReference type="GO" id="GO:0004673">
    <property type="term" value="F:protein histidine kinase activity"/>
    <property type="evidence" value="ECO:0007669"/>
    <property type="project" value="UniProtKB-EC"/>
</dbReference>
<evidence type="ECO:0000256" key="3">
    <source>
        <dbReference type="ARBA" id="ARBA00021740"/>
    </source>
</evidence>
<dbReference type="RefSeq" id="WP_081377053.1">
    <property type="nucleotide sequence ID" value="NZ_CP017241.1"/>
</dbReference>
<evidence type="ECO:0000256" key="1">
    <source>
        <dbReference type="ARBA" id="ARBA00000085"/>
    </source>
</evidence>
<comment type="catalytic activity">
    <reaction evidence="1">
        <text>ATP + protein L-histidine = ADP + protein N-phospho-L-histidine.</text>
        <dbReference type="EC" id="2.7.13.3"/>
    </reaction>
</comment>
<keyword evidence="5" id="KW-0597">Phosphoprotein</keyword>
<feature type="compositionally biased region" description="Polar residues" evidence="17">
    <location>
        <begin position="1"/>
        <end position="10"/>
    </location>
</feature>
<dbReference type="SMART" id="SM00091">
    <property type="entry name" value="PAS"/>
    <property type="match status" value="2"/>
</dbReference>
<keyword evidence="16" id="KW-0675">Receptor</keyword>
<keyword evidence="13" id="KW-0067">ATP-binding</keyword>
<sequence length="484" mass="52647">MNKPLSQDETPLTRPRNEAQRQSAAFAIHANVALEHILQALPEAVYTTDALGLITFYNDAAAELWGVKPELGKSEFCGSWKLYWPDGTPLPHDECPMAMALRERRPVRGLEAVAERPDGRRVLFRAFPTPIFDAEGTLVGAVNMLVDQSDAAVADEAVQRVAAIVESSDDAILAKDLNGTITDWNRGAEQLFGYTAEEAIGRSVTMLIPMDRADEEPNILARLRRGEKIDHYETVRRRKDGSLVEISLSVSPIRNRAGQVIGASKIARDITERRRAEEQQHLLLREMDHRIKNLFALASSVVSLSAKRATTPAELATAVSQRLVALARAHALTVPRTSQASDRIEQATTLHTLLQTILAPYDRGADASTPHAVVSGPDATISGGALTSFALLLHEFATNAAKYGALSTDKGCVEIACEEDGDTFILTWTERDGPPVMQGADGDGFGTILGRATVRSQLGGEIHRDWKAGGLVIRLSVARDRLQA</sequence>
<evidence type="ECO:0000313" key="20">
    <source>
        <dbReference type="EMBL" id="APO74643.1"/>
    </source>
</evidence>
<keyword evidence="6" id="KW-0716">Sensory transduction</keyword>
<feature type="region of interest" description="Disordered" evidence="17">
    <location>
        <begin position="1"/>
        <end position="20"/>
    </location>
</feature>
<dbReference type="InterPro" id="IPR013767">
    <property type="entry name" value="PAS_fold"/>
</dbReference>
<keyword evidence="10" id="KW-0677">Repeat</keyword>
<dbReference type="SMART" id="SM00086">
    <property type="entry name" value="PAC"/>
    <property type="match status" value="2"/>
</dbReference>
<keyword evidence="4" id="KW-0600">Photoreceptor protein</keyword>
<dbReference type="InterPro" id="IPR001610">
    <property type="entry name" value="PAC"/>
</dbReference>
<dbReference type="Gene3D" id="3.30.565.10">
    <property type="entry name" value="Histidine kinase-like ATPase, C-terminal domain"/>
    <property type="match status" value="1"/>
</dbReference>
<dbReference type="InterPro" id="IPR000700">
    <property type="entry name" value="PAS-assoc_C"/>
</dbReference>
<dbReference type="InterPro" id="IPR035965">
    <property type="entry name" value="PAS-like_dom_sf"/>
</dbReference>
<dbReference type="EMBL" id="CP017241">
    <property type="protein sequence ID" value="APO74643.1"/>
    <property type="molecule type" value="Genomic_DNA"/>
</dbReference>
<dbReference type="SMART" id="SM00911">
    <property type="entry name" value="HWE_HK"/>
    <property type="match status" value="1"/>
</dbReference>
<keyword evidence="12 20" id="KW-0418">Kinase</keyword>
<dbReference type="GO" id="GO:0009881">
    <property type="term" value="F:photoreceptor activity"/>
    <property type="evidence" value="ECO:0007669"/>
    <property type="project" value="UniProtKB-KW"/>
</dbReference>
<evidence type="ECO:0000256" key="15">
    <source>
        <dbReference type="ARBA" id="ARBA00023026"/>
    </source>
</evidence>
<dbReference type="InterPro" id="IPR011102">
    <property type="entry name" value="Sig_transdc_His_kinase_HWE"/>
</dbReference>
<evidence type="ECO:0000256" key="13">
    <source>
        <dbReference type="ARBA" id="ARBA00022840"/>
    </source>
</evidence>
<evidence type="ECO:0000256" key="16">
    <source>
        <dbReference type="ARBA" id="ARBA00023170"/>
    </source>
</evidence>
<keyword evidence="8" id="KW-0288">FMN</keyword>
<dbReference type="PANTHER" id="PTHR41523:SF8">
    <property type="entry name" value="ETHYLENE RESPONSE SENSOR PROTEIN"/>
    <property type="match status" value="1"/>
</dbReference>
<name>A0A1L5P3B8_RHIET</name>